<dbReference type="CDD" id="cd03141">
    <property type="entry name" value="GATase1_Hsp31_like"/>
    <property type="match status" value="1"/>
</dbReference>
<dbReference type="RefSeq" id="WP_092118114.1">
    <property type="nucleotide sequence ID" value="NZ_FNTH01000001.1"/>
</dbReference>
<reference evidence="5 6" key="1">
    <citation type="submission" date="2016-10" db="EMBL/GenBank/DDBJ databases">
        <authorList>
            <person name="de Groot N.N."/>
        </authorList>
    </citation>
    <scope>NUCLEOTIDE SEQUENCE [LARGE SCALE GENOMIC DNA]</scope>
    <source>
        <strain evidence="5 6">MT12</strain>
    </source>
</reference>
<dbReference type="EMBL" id="FNTH01000001">
    <property type="protein sequence ID" value="SED18710.1"/>
    <property type="molecule type" value="Genomic_DNA"/>
</dbReference>
<dbReference type="PANTHER" id="PTHR48094">
    <property type="entry name" value="PROTEIN/NUCLEIC ACID DEGLYCASE DJ-1-RELATED"/>
    <property type="match status" value="1"/>
</dbReference>
<dbReference type="Gene3D" id="3.40.50.880">
    <property type="match status" value="1"/>
</dbReference>
<evidence type="ECO:0000313" key="6">
    <source>
        <dbReference type="Proteomes" id="UP000198992"/>
    </source>
</evidence>
<accession>A0A1H4YNJ9</accession>
<proteinExistence type="inferred from homology"/>
<evidence type="ECO:0000256" key="3">
    <source>
        <dbReference type="ARBA" id="ARBA00038493"/>
    </source>
</evidence>
<comment type="similarity">
    <text evidence="3">Belongs to the peptidase C56 family. HSP31-like subfamily.</text>
</comment>
<dbReference type="GO" id="GO:0008233">
    <property type="term" value="F:peptidase activity"/>
    <property type="evidence" value="ECO:0007669"/>
    <property type="project" value="UniProtKB-KW"/>
</dbReference>
<dbReference type="GO" id="GO:0006508">
    <property type="term" value="P:proteolysis"/>
    <property type="evidence" value="ECO:0007669"/>
    <property type="project" value="UniProtKB-KW"/>
</dbReference>
<protein>
    <submittedName>
        <fullName evidence="5">Putative intracellular protease/amidase</fullName>
    </submittedName>
</protein>
<dbReference type="Pfam" id="PF01965">
    <property type="entry name" value="DJ-1_PfpI"/>
    <property type="match status" value="1"/>
</dbReference>
<sequence length="241" mass="25922">MRILIVLTSHDRLGDTGKKTGFWFDEFATPYYIFRDAGIVLTLASPEGGLPPVDPRSEWPEAETAATIRFQRDAYAQAELANARMLSSISARDYDAAFYPGGHGPLWDLANDPHSIALIETMFCTGHPLALVCHGPGALRYAVASNGRPLVAGKSVTGFSNLEEAAIGLTDVVPFLVEDILKSNGGNYFRKEKWQPYAVSDGDLITGQNPASSEAVANALLDRLRIKGQATKGGNVGIRSA</sequence>
<gene>
    <name evidence="5" type="ORF">SAMN05444164_4002</name>
</gene>
<organism evidence="5 6">
    <name type="scientific">Bradyrhizobium erythrophlei</name>
    <dbReference type="NCBI Taxonomy" id="1437360"/>
    <lineage>
        <taxon>Bacteria</taxon>
        <taxon>Pseudomonadati</taxon>
        <taxon>Pseudomonadota</taxon>
        <taxon>Alphaproteobacteria</taxon>
        <taxon>Hyphomicrobiales</taxon>
        <taxon>Nitrobacteraceae</taxon>
        <taxon>Bradyrhizobium</taxon>
    </lineage>
</organism>
<dbReference type="Proteomes" id="UP000198992">
    <property type="component" value="Unassembled WGS sequence"/>
</dbReference>
<evidence type="ECO:0000256" key="1">
    <source>
        <dbReference type="ARBA" id="ARBA00023016"/>
    </source>
</evidence>
<keyword evidence="2" id="KW-0456">Lyase</keyword>
<name>A0A1H4YNJ9_9BRAD</name>
<dbReference type="GO" id="GO:0019172">
    <property type="term" value="F:glyoxalase III activity"/>
    <property type="evidence" value="ECO:0007669"/>
    <property type="project" value="TreeGrafter"/>
</dbReference>
<keyword evidence="5" id="KW-0378">Hydrolase</keyword>
<dbReference type="InterPro" id="IPR029062">
    <property type="entry name" value="Class_I_gatase-like"/>
</dbReference>
<keyword evidence="5" id="KW-0645">Protease</keyword>
<dbReference type="OrthoDB" id="9792284at2"/>
<dbReference type="SUPFAM" id="SSF52317">
    <property type="entry name" value="Class I glutamine amidotransferase-like"/>
    <property type="match status" value="1"/>
</dbReference>
<feature type="domain" description="DJ-1/PfpI" evidence="4">
    <location>
        <begin position="26"/>
        <end position="222"/>
    </location>
</feature>
<dbReference type="InterPro" id="IPR050325">
    <property type="entry name" value="Prot/Nucl_acid_deglycase"/>
</dbReference>
<dbReference type="AlphaFoldDB" id="A0A1H4YNJ9"/>
<evidence type="ECO:0000259" key="4">
    <source>
        <dbReference type="Pfam" id="PF01965"/>
    </source>
</evidence>
<dbReference type="GO" id="GO:0019243">
    <property type="term" value="P:methylglyoxal catabolic process to D-lactate via S-lactoyl-glutathione"/>
    <property type="evidence" value="ECO:0007669"/>
    <property type="project" value="TreeGrafter"/>
</dbReference>
<keyword evidence="1" id="KW-0346">Stress response</keyword>
<dbReference type="GO" id="GO:0005737">
    <property type="term" value="C:cytoplasm"/>
    <property type="evidence" value="ECO:0007669"/>
    <property type="project" value="TreeGrafter"/>
</dbReference>
<dbReference type="PANTHER" id="PTHR48094:SF11">
    <property type="entry name" value="GLUTATHIONE-INDEPENDENT GLYOXALASE HSP31-RELATED"/>
    <property type="match status" value="1"/>
</dbReference>
<evidence type="ECO:0000256" key="2">
    <source>
        <dbReference type="ARBA" id="ARBA00023239"/>
    </source>
</evidence>
<dbReference type="InterPro" id="IPR002818">
    <property type="entry name" value="DJ-1/PfpI"/>
</dbReference>
<evidence type="ECO:0000313" key="5">
    <source>
        <dbReference type="EMBL" id="SED18710.1"/>
    </source>
</evidence>